<proteinExistence type="predicted"/>
<sequence length="63" mass="6918">ISFVVVLDHAVVVLDIAVFVPDLASVVSIVFKSSYFCRIEKQIGDAFILCDTSCIIHGLNMFV</sequence>
<organism evidence="2 3">
    <name type="scientific">Arabis alpina</name>
    <name type="common">Alpine rock-cress</name>
    <dbReference type="NCBI Taxonomy" id="50452"/>
    <lineage>
        <taxon>Eukaryota</taxon>
        <taxon>Viridiplantae</taxon>
        <taxon>Streptophyta</taxon>
        <taxon>Embryophyta</taxon>
        <taxon>Tracheophyta</taxon>
        <taxon>Spermatophyta</taxon>
        <taxon>Magnoliopsida</taxon>
        <taxon>eudicotyledons</taxon>
        <taxon>Gunneridae</taxon>
        <taxon>Pentapetalae</taxon>
        <taxon>rosids</taxon>
        <taxon>malvids</taxon>
        <taxon>Brassicales</taxon>
        <taxon>Brassicaceae</taxon>
        <taxon>Arabideae</taxon>
        <taxon>Arabis</taxon>
    </lineage>
</organism>
<keyword evidence="1" id="KW-0812">Transmembrane</keyword>
<dbReference type="Proteomes" id="UP000029120">
    <property type="component" value="Unassembled WGS sequence"/>
</dbReference>
<name>A0A087FW82_ARAAL</name>
<keyword evidence="3" id="KW-1185">Reference proteome</keyword>
<dbReference type="EMBL" id="KL994829">
    <property type="protein sequence ID" value="KFK21884.1"/>
    <property type="molecule type" value="Genomic_DNA"/>
</dbReference>
<protein>
    <submittedName>
        <fullName evidence="2">Uncharacterized protein</fullName>
    </submittedName>
</protein>
<feature type="non-terminal residue" evidence="2">
    <location>
        <position position="1"/>
    </location>
</feature>
<evidence type="ECO:0000313" key="2">
    <source>
        <dbReference type="EMBL" id="KFK21884.1"/>
    </source>
</evidence>
<accession>A0A087FW82</accession>
<keyword evidence="1" id="KW-0472">Membrane</keyword>
<evidence type="ECO:0000313" key="3">
    <source>
        <dbReference type="Proteomes" id="UP000029120"/>
    </source>
</evidence>
<keyword evidence="1" id="KW-1133">Transmembrane helix</keyword>
<evidence type="ECO:0000256" key="1">
    <source>
        <dbReference type="SAM" id="Phobius"/>
    </source>
</evidence>
<feature type="transmembrane region" description="Helical" evidence="1">
    <location>
        <begin position="12"/>
        <end position="31"/>
    </location>
</feature>
<dbReference type="Gramene" id="KFK21884">
    <property type="protein sequence ID" value="KFK21884"/>
    <property type="gene ID" value="AALP_AAs47034U000100"/>
</dbReference>
<reference evidence="3" key="1">
    <citation type="journal article" date="2015" name="Nat. Plants">
        <title>Genome expansion of Arabis alpina linked with retrotransposition and reduced symmetric DNA methylation.</title>
        <authorList>
            <person name="Willing E.M."/>
            <person name="Rawat V."/>
            <person name="Mandakova T."/>
            <person name="Maumus F."/>
            <person name="James G.V."/>
            <person name="Nordstroem K.J."/>
            <person name="Becker C."/>
            <person name="Warthmann N."/>
            <person name="Chica C."/>
            <person name="Szarzynska B."/>
            <person name="Zytnicki M."/>
            <person name="Albani M.C."/>
            <person name="Kiefer C."/>
            <person name="Bergonzi S."/>
            <person name="Castaings L."/>
            <person name="Mateos J.L."/>
            <person name="Berns M.C."/>
            <person name="Bujdoso N."/>
            <person name="Piofczyk T."/>
            <person name="de Lorenzo L."/>
            <person name="Barrero-Sicilia C."/>
            <person name="Mateos I."/>
            <person name="Piednoel M."/>
            <person name="Hagmann J."/>
            <person name="Chen-Min-Tao R."/>
            <person name="Iglesias-Fernandez R."/>
            <person name="Schuster S.C."/>
            <person name="Alonso-Blanco C."/>
            <person name="Roudier F."/>
            <person name="Carbonero P."/>
            <person name="Paz-Ares J."/>
            <person name="Davis S.J."/>
            <person name="Pecinka A."/>
            <person name="Quesneville H."/>
            <person name="Colot V."/>
            <person name="Lysak M.A."/>
            <person name="Weigel D."/>
            <person name="Coupland G."/>
            <person name="Schneeberger K."/>
        </authorList>
    </citation>
    <scope>NUCLEOTIDE SEQUENCE [LARGE SCALE GENOMIC DNA]</scope>
    <source>
        <strain evidence="3">cv. Pajares</strain>
    </source>
</reference>
<gene>
    <name evidence="2" type="ORF">AALP_AAs47034U000100</name>
</gene>
<dbReference type="AlphaFoldDB" id="A0A087FW82"/>